<feature type="transmembrane region" description="Helical" evidence="7">
    <location>
        <begin position="164"/>
        <end position="184"/>
    </location>
</feature>
<dbReference type="PANTHER" id="PTHR33362">
    <property type="entry name" value="SIALIC ACID TRAP TRANSPORTER PERMEASE PROTEIN SIAT-RELATED"/>
    <property type="match status" value="1"/>
</dbReference>
<dbReference type="GO" id="GO:0022857">
    <property type="term" value="F:transmembrane transporter activity"/>
    <property type="evidence" value="ECO:0007669"/>
    <property type="project" value="TreeGrafter"/>
</dbReference>
<comment type="caution">
    <text evidence="9">The sequence shown here is derived from an EMBL/GenBank/DDBJ whole genome shotgun (WGS) entry which is preliminary data.</text>
</comment>
<dbReference type="GO" id="GO:0005886">
    <property type="term" value="C:plasma membrane"/>
    <property type="evidence" value="ECO:0007669"/>
    <property type="project" value="UniProtKB-SubCell"/>
</dbReference>
<dbReference type="Proteomes" id="UP000266426">
    <property type="component" value="Unassembled WGS sequence"/>
</dbReference>
<feature type="transmembrane region" description="Helical" evidence="7">
    <location>
        <begin position="307"/>
        <end position="337"/>
    </location>
</feature>
<evidence type="ECO:0000313" key="10">
    <source>
        <dbReference type="Proteomes" id="UP000266426"/>
    </source>
</evidence>
<evidence type="ECO:0000313" key="9">
    <source>
        <dbReference type="EMBL" id="RJP62304.1"/>
    </source>
</evidence>
<feature type="transmembrane region" description="Helical" evidence="7">
    <location>
        <begin position="42"/>
        <end position="64"/>
    </location>
</feature>
<evidence type="ECO:0000256" key="1">
    <source>
        <dbReference type="ARBA" id="ARBA00004429"/>
    </source>
</evidence>
<name>A0A3A4RBT2_9BACT</name>
<dbReference type="AlphaFoldDB" id="A0A3A4RBT2"/>
<dbReference type="PIRSF" id="PIRSF006066">
    <property type="entry name" value="HI0050"/>
    <property type="match status" value="1"/>
</dbReference>
<gene>
    <name evidence="9" type="ORF">C4541_00065</name>
</gene>
<feature type="domain" description="TRAP C4-dicarboxylate transport system permease DctM subunit" evidence="8">
    <location>
        <begin position="4"/>
        <end position="410"/>
    </location>
</feature>
<evidence type="ECO:0000256" key="7">
    <source>
        <dbReference type="SAM" id="Phobius"/>
    </source>
</evidence>
<keyword evidence="6 7" id="KW-0472">Membrane</keyword>
<protein>
    <submittedName>
        <fullName evidence="9">TRAP transporter large permease subunit</fullName>
    </submittedName>
</protein>
<dbReference type="NCBIfam" id="TIGR00786">
    <property type="entry name" value="dctM"/>
    <property type="match status" value="1"/>
</dbReference>
<evidence type="ECO:0000256" key="4">
    <source>
        <dbReference type="ARBA" id="ARBA00022692"/>
    </source>
</evidence>
<evidence type="ECO:0000256" key="3">
    <source>
        <dbReference type="ARBA" id="ARBA00022519"/>
    </source>
</evidence>
<reference evidence="9 10" key="1">
    <citation type="journal article" date="2017" name="ISME J.">
        <title>Energy and carbon metabolisms in a deep terrestrial subsurface fluid microbial community.</title>
        <authorList>
            <person name="Momper L."/>
            <person name="Jungbluth S.P."/>
            <person name="Lee M.D."/>
            <person name="Amend J.P."/>
        </authorList>
    </citation>
    <scope>NUCLEOTIDE SEQUENCE [LARGE SCALE GENOMIC DNA]</scope>
    <source>
        <strain evidence="9">SURF_26</strain>
    </source>
</reference>
<feature type="transmembrane region" description="Helical" evidence="7">
    <location>
        <begin position="349"/>
        <end position="374"/>
    </location>
</feature>
<keyword evidence="4 7" id="KW-0812">Transmembrane</keyword>
<feature type="transmembrane region" description="Helical" evidence="7">
    <location>
        <begin position="263"/>
        <end position="287"/>
    </location>
</feature>
<feature type="transmembrane region" description="Helical" evidence="7">
    <location>
        <begin position="84"/>
        <end position="117"/>
    </location>
</feature>
<proteinExistence type="predicted"/>
<dbReference type="InterPro" id="IPR004681">
    <property type="entry name" value="TRAP_DctM"/>
</dbReference>
<feature type="transmembrane region" description="Helical" evidence="7">
    <location>
        <begin position="217"/>
        <end position="243"/>
    </location>
</feature>
<organism evidence="9 10">
    <name type="scientific">Candidatus Auribacter fodinae</name>
    <dbReference type="NCBI Taxonomy" id="2093366"/>
    <lineage>
        <taxon>Bacteria</taxon>
        <taxon>Pseudomonadati</taxon>
        <taxon>Candidatus Auribacterota</taxon>
        <taxon>Candidatus Auribacteria</taxon>
        <taxon>Candidatus Auribacterales</taxon>
        <taxon>Candidatus Auribacteraceae</taxon>
        <taxon>Candidatus Auribacter</taxon>
    </lineage>
</organism>
<dbReference type="InterPro" id="IPR010656">
    <property type="entry name" value="DctM"/>
</dbReference>
<evidence type="ECO:0000256" key="6">
    <source>
        <dbReference type="ARBA" id="ARBA00023136"/>
    </source>
</evidence>
<feature type="transmembrane region" description="Helical" evidence="7">
    <location>
        <begin position="129"/>
        <end position="152"/>
    </location>
</feature>
<feature type="transmembrane region" description="Helical" evidence="7">
    <location>
        <begin position="386"/>
        <end position="407"/>
    </location>
</feature>
<accession>A0A3A4RBT2</accession>
<evidence type="ECO:0000256" key="5">
    <source>
        <dbReference type="ARBA" id="ARBA00022989"/>
    </source>
</evidence>
<keyword evidence="2" id="KW-1003">Cell membrane</keyword>
<dbReference type="EMBL" id="QZJZ01000002">
    <property type="protein sequence ID" value="RJP62304.1"/>
    <property type="molecule type" value="Genomic_DNA"/>
</dbReference>
<dbReference type="PANTHER" id="PTHR33362:SF5">
    <property type="entry name" value="C4-DICARBOXYLATE TRAP TRANSPORTER LARGE PERMEASE PROTEIN DCTM"/>
    <property type="match status" value="1"/>
</dbReference>
<dbReference type="Pfam" id="PF06808">
    <property type="entry name" value="DctM"/>
    <property type="match status" value="1"/>
</dbReference>
<evidence type="ECO:0000259" key="8">
    <source>
        <dbReference type="Pfam" id="PF06808"/>
    </source>
</evidence>
<keyword evidence="5 7" id="KW-1133">Transmembrane helix</keyword>
<comment type="subcellular location">
    <subcellularLocation>
        <location evidence="1">Cell inner membrane</location>
        <topology evidence="1">Multi-pass membrane protein</topology>
    </subcellularLocation>
</comment>
<feature type="transmembrane region" description="Helical" evidence="7">
    <location>
        <begin position="6"/>
        <end position="30"/>
    </location>
</feature>
<keyword evidence="3" id="KW-0997">Cell inner membrane</keyword>
<evidence type="ECO:0000256" key="2">
    <source>
        <dbReference type="ARBA" id="ARBA00022475"/>
    </source>
</evidence>
<sequence>MPLLLIAAALIGLPLFCVIGGIAIYSFINAEIDSSAIIIEMVRLASAPMLLAIPLFTFTGYVLAESKAPERMVNLSRALFGWMPGGVPIVVIITCALFTAFTGASGVTIIALGGLLYPILLAQKYSEDFSIGLITSAGCLGLLIPPSLPLILYGVVSETPIDRLFIAGVIPNLLLIVLLSLYSIRKGFIRNKPRTPFSWEELIRTIKEAAFEIPLPILVLGGIYSGIFTATEAAAISAVYAVIVEVFVYKDISIKKGLPDVMVKSMVLVGSILIILSAALGFANYLIDAEVPMTILGWMNSFITSKLVFLMFLNIFLLIVGCLLDVFSAIIVVVPLIKPIALNFGVDPIHLGIIFLVNLSIGYCTPPIGINLFIATSRFNKPILQVYKATMPFLIILLAGLLIITYVPQLSLGLEQLVFANK</sequence>